<feature type="transmembrane region" description="Helical" evidence="10">
    <location>
        <begin position="253"/>
        <end position="272"/>
    </location>
</feature>
<dbReference type="PANTHER" id="PTHR43029:SF10">
    <property type="entry name" value="AMMONIUM TRANSPORTER MEP2"/>
    <property type="match status" value="1"/>
</dbReference>
<keyword evidence="5 10" id="KW-0812">Transmembrane</keyword>
<evidence type="ECO:0000256" key="4">
    <source>
        <dbReference type="ARBA" id="ARBA00022475"/>
    </source>
</evidence>
<dbReference type="Gene3D" id="1.10.3430.10">
    <property type="entry name" value="Ammonium transporter AmtB like domains"/>
    <property type="match status" value="1"/>
</dbReference>
<organism evidence="13">
    <name type="scientific">Candidatus Kentrum sp. LPFa</name>
    <dbReference type="NCBI Taxonomy" id="2126335"/>
    <lineage>
        <taxon>Bacteria</taxon>
        <taxon>Pseudomonadati</taxon>
        <taxon>Pseudomonadota</taxon>
        <taxon>Gammaproteobacteria</taxon>
        <taxon>Candidatus Kentrum</taxon>
    </lineage>
</organism>
<evidence type="ECO:0000256" key="3">
    <source>
        <dbReference type="ARBA" id="ARBA00022448"/>
    </source>
</evidence>
<keyword evidence="8 10" id="KW-0924">Ammonia transport</keyword>
<feature type="transmembrane region" description="Helical" evidence="10">
    <location>
        <begin position="308"/>
        <end position="328"/>
    </location>
</feature>
<feature type="transmembrane region" description="Helical" evidence="10">
    <location>
        <begin position="153"/>
        <end position="175"/>
    </location>
</feature>
<evidence type="ECO:0000256" key="8">
    <source>
        <dbReference type="ARBA" id="ARBA00023177"/>
    </source>
</evidence>
<dbReference type="GO" id="GO:0005886">
    <property type="term" value="C:plasma membrane"/>
    <property type="evidence" value="ECO:0007669"/>
    <property type="project" value="UniProtKB-SubCell"/>
</dbReference>
<dbReference type="AlphaFoldDB" id="A0A450WEA9"/>
<comment type="subcellular location">
    <subcellularLocation>
        <location evidence="1 10">Cell membrane</location>
        <topology evidence="1 10">Multi-pass membrane protein</topology>
    </subcellularLocation>
</comment>
<dbReference type="PROSITE" id="PS01219">
    <property type="entry name" value="AMMONIUM_TRANSP"/>
    <property type="match status" value="1"/>
</dbReference>
<dbReference type="InterPro" id="IPR001905">
    <property type="entry name" value="Ammonium_transpt"/>
</dbReference>
<dbReference type="PANTHER" id="PTHR43029">
    <property type="entry name" value="AMMONIUM TRANSPORTER MEP2"/>
    <property type="match status" value="1"/>
</dbReference>
<protein>
    <recommendedName>
        <fullName evidence="9 10">Ammonium transporter</fullName>
    </recommendedName>
</protein>
<dbReference type="InterPro" id="IPR024041">
    <property type="entry name" value="NH4_transpt_AmtB-like_dom"/>
</dbReference>
<evidence type="ECO:0000256" key="7">
    <source>
        <dbReference type="ARBA" id="ARBA00023136"/>
    </source>
</evidence>
<sequence>MHASHSRRILSVFLLLLPSGAFANPIDSGDTAWMLTATALVLFMTIPGLALFYAGMVRSKNVLSVLMQCFAITGLMTVLWVFWGYSLAFENGGAMNAFVGGFGKLFLDGVGVDSVIEGQTIPETVFMTFQMTFAIITPALIVGAFAERMKFSALLWFMGLWLTFVYAPVCHWVWGGGWLGDWGVLDFAGGTVVHINAGVAGLVAAIMLGKRKGFPHTAMPPHNLTLTVIGASMLWVGWFGFNAGSELAADSTAGMAMAVTQIATATAALGWMFSEWLSHGKPSVLGIASGAVAGLVAITPASGSVGPMGALAIGLASGIFCFFTATRVKRAFGYDDSLDVFGVHAVGGIVGALLTGIFCAEIFGGAGFGGDNTTLGGQLIAQSVGVLVTIIYTALISFLILKVLNAVIGLRVEEDQEIEGLDIALHDERGYII</sequence>
<dbReference type="InterPro" id="IPR029020">
    <property type="entry name" value="Ammonium/urea_transptr"/>
</dbReference>
<feature type="signal peptide" evidence="11">
    <location>
        <begin position="1"/>
        <end position="23"/>
    </location>
</feature>
<dbReference type="NCBIfam" id="TIGR00836">
    <property type="entry name" value="amt"/>
    <property type="match status" value="1"/>
</dbReference>
<feature type="transmembrane region" description="Helical" evidence="10">
    <location>
        <begin position="33"/>
        <end position="53"/>
    </location>
</feature>
<feature type="transmembrane region" description="Helical" evidence="10">
    <location>
        <begin position="187"/>
        <end position="209"/>
    </location>
</feature>
<feature type="chain" id="PRO_5019331735" description="Ammonium transporter" evidence="11">
    <location>
        <begin position="24"/>
        <end position="433"/>
    </location>
</feature>
<feature type="transmembrane region" description="Helical" evidence="10">
    <location>
        <begin position="340"/>
        <end position="368"/>
    </location>
</feature>
<evidence type="ECO:0000256" key="11">
    <source>
        <dbReference type="SAM" id="SignalP"/>
    </source>
</evidence>
<name>A0A450WEA9_9GAMM</name>
<evidence type="ECO:0000256" key="10">
    <source>
        <dbReference type="RuleBase" id="RU362002"/>
    </source>
</evidence>
<evidence type="ECO:0000256" key="5">
    <source>
        <dbReference type="ARBA" id="ARBA00022692"/>
    </source>
</evidence>
<accession>A0A450WEA9</accession>
<evidence type="ECO:0000256" key="1">
    <source>
        <dbReference type="ARBA" id="ARBA00004651"/>
    </source>
</evidence>
<keyword evidence="11" id="KW-0732">Signal</keyword>
<dbReference type="FunFam" id="1.10.3430.10:FF:000007">
    <property type="entry name" value="Ammonium transporter"/>
    <property type="match status" value="1"/>
</dbReference>
<evidence type="ECO:0000256" key="6">
    <source>
        <dbReference type="ARBA" id="ARBA00022989"/>
    </source>
</evidence>
<keyword evidence="4" id="KW-1003">Cell membrane</keyword>
<dbReference type="EMBL" id="CAADFK010000077">
    <property type="protein sequence ID" value="VFK15406.1"/>
    <property type="molecule type" value="Genomic_DNA"/>
</dbReference>
<feature type="transmembrane region" description="Helical" evidence="10">
    <location>
        <begin position="221"/>
        <end position="241"/>
    </location>
</feature>
<reference evidence="13" key="1">
    <citation type="submission" date="2019-02" db="EMBL/GenBank/DDBJ databases">
        <authorList>
            <person name="Gruber-Vodicka R. H."/>
            <person name="Seah K. B. B."/>
        </authorList>
    </citation>
    <scope>NUCLEOTIDE SEQUENCE</scope>
    <source>
        <strain evidence="13">BECK_S313</strain>
    </source>
</reference>
<feature type="transmembrane region" description="Helical" evidence="10">
    <location>
        <begin position="284"/>
        <end position="302"/>
    </location>
</feature>
<evidence type="ECO:0000259" key="12">
    <source>
        <dbReference type="Pfam" id="PF00909"/>
    </source>
</evidence>
<feature type="transmembrane region" description="Helical" evidence="10">
    <location>
        <begin position="380"/>
        <end position="401"/>
    </location>
</feature>
<dbReference type="SUPFAM" id="SSF111352">
    <property type="entry name" value="Ammonium transporter"/>
    <property type="match status" value="1"/>
</dbReference>
<evidence type="ECO:0000313" key="13">
    <source>
        <dbReference type="EMBL" id="VFK15406.1"/>
    </source>
</evidence>
<dbReference type="Pfam" id="PF00909">
    <property type="entry name" value="Ammonium_transp"/>
    <property type="match status" value="1"/>
</dbReference>
<keyword evidence="3 10" id="KW-0813">Transport</keyword>
<keyword evidence="6 10" id="KW-1133">Transmembrane helix</keyword>
<feature type="transmembrane region" description="Helical" evidence="10">
    <location>
        <begin position="65"/>
        <end position="85"/>
    </location>
</feature>
<keyword evidence="7 10" id="KW-0472">Membrane</keyword>
<comment type="similarity">
    <text evidence="2 10">Belongs to the ammonia transporter channel (TC 1.A.11.2) family.</text>
</comment>
<evidence type="ECO:0000256" key="2">
    <source>
        <dbReference type="ARBA" id="ARBA00005887"/>
    </source>
</evidence>
<gene>
    <name evidence="13" type="ORF">BECKLPF1236B_GA0070989_10777</name>
</gene>
<dbReference type="GO" id="GO:0008519">
    <property type="term" value="F:ammonium channel activity"/>
    <property type="evidence" value="ECO:0007669"/>
    <property type="project" value="InterPro"/>
</dbReference>
<proteinExistence type="inferred from homology"/>
<feature type="domain" description="Ammonium transporter AmtB-like" evidence="12">
    <location>
        <begin position="32"/>
        <end position="431"/>
    </location>
</feature>
<evidence type="ECO:0000256" key="9">
    <source>
        <dbReference type="ARBA" id="ARBA00050025"/>
    </source>
</evidence>
<feature type="transmembrane region" description="Helical" evidence="10">
    <location>
        <begin position="125"/>
        <end position="146"/>
    </location>
</feature>
<dbReference type="InterPro" id="IPR018047">
    <property type="entry name" value="Ammonium_transpt_CS"/>
</dbReference>